<feature type="domain" description="Helicase ATP-binding" evidence="12">
    <location>
        <begin position="263"/>
        <end position="462"/>
    </location>
</feature>
<keyword evidence="5 10" id="KW-0378">Hydrolase</keyword>
<evidence type="ECO:0000313" key="15">
    <source>
        <dbReference type="Proteomes" id="UP000016922"/>
    </source>
</evidence>
<gene>
    <name evidence="14" type="ORF">GLAREA_08207</name>
</gene>
<name>S3CED8_GLAL2</name>
<evidence type="ECO:0000259" key="12">
    <source>
        <dbReference type="PROSITE" id="PS51192"/>
    </source>
</evidence>
<dbReference type="CDD" id="cd17949">
    <property type="entry name" value="DEADc_DDX31"/>
    <property type="match status" value="1"/>
</dbReference>
<keyword evidence="15" id="KW-1185">Reference proteome</keyword>
<proteinExistence type="inferred from homology"/>
<dbReference type="SMART" id="SM01178">
    <property type="entry name" value="DUF4217"/>
    <property type="match status" value="1"/>
</dbReference>
<comment type="similarity">
    <text evidence="10">Belongs to the DEAD box helicase family.</text>
</comment>
<dbReference type="PROSITE" id="PS51194">
    <property type="entry name" value="HELICASE_CTER"/>
    <property type="match status" value="1"/>
</dbReference>
<dbReference type="InterPro" id="IPR001650">
    <property type="entry name" value="Helicase_C-like"/>
</dbReference>
<evidence type="ECO:0000259" key="13">
    <source>
        <dbReference type="PROSITE" id="PS51194"/>
    </source>
</evidence>
<evidence type="ECO:0000256" key="3">
    <source>
        <dbReference type="ARBA" id="ARBA00022552"/>
    </source>
</evidence>
<dbReference type="GO" id="GO:0003723">
    <property type="term" value="F:RNA binding"/>
    <property type="evidence" value="ECO:0007669"/>
    <property type="project" value="UniProtKB-UniRule"/>
</dbReference>
<dbReference type="GO" id="GO:0003724">
    <property type="term" value="F:RNA helicase activity"/>
    <property type="evidence" value="ECO:0007669"/>
    <property type="project" value="UniProtKB-EC"/>
</dbReference>
<evidence type="ECO:0000256" key="9">
    <source>
        <dbReference type="ARBA" id="ARBA00023242"/>
    </source>
</evidence>
<evidence type="ECO:0000256" key="6">
    <source>
        <dbReference type="ARBA" id="ARBA00022806"/>
    </source>
</evidence>
<dbReference type="GO" id="GO:0000464">
    <property type="term" value="P:endonucleolytic cleavage in ITS1 upstream of 5.8S rRNA from tricistronic rRNA transcript (SSU-rRNA, 5.8S rRNA, LSU-rRNA)"/>
    <property type="evidence" value="ECO:0007669"/>
    <property type="project" value="EnsemblFungi"/>
</dbReference>
<keyword evidence="8 10" id="KW-0694">RNA-binding</keyword>
<dbReference type="CDD" id="cd18787">
    <property type="entry name" value="SF2_C_DEAD"/>
    <property type="match status" value="1"/>
</dbReference>
<evidence type="ECO:0000313" key="14">
    <source>
        <dbReference type="EMBL" id="EPE24355.1"/>
    </source>
</evidence>
<dbReference type="InterPro" id="IPR027417">
    <property type="entry name" value="P-loop_NTPase"/>
</dbReference>
<keyword evidence="9" id="KW-0539">Nucleus</keyword>
<dbReference type="PANTHER" id="PTHR24031">
    <property type="entry name" value="RNA HELICASE"/>
    <property type="match status" value="1"/>
</dbReference>
<dbReference type="EC" id="3.6.4.13" evidence="10"/>
<evidence type="ECO:0000256" key="8">
    <source>
        <dbReference type="ARBA" id="ARBA00022884"/>
    </source>
</evidence>
<dbReference type="SMART" id="SM00490">
    <property type="entry name" value="HELICc"/>
    <property type="match status" value="1"/>
</dbReference>
<feature type="domain" description="Helicase C-terminal" evidence="13">
    <location>
        <begin position="491"/>
        <end position="694"/>
    </location>
</feature>
<keyword evidence="3" id="KW-0698">rRNA processing</keyword>
<dbReference type="PROSITE" id="PS51192">
    <property type="entry name" value="HELICASE_ATP_BIND_1"/>
    <property type="match status" value="1"/>
</dbReference>
<keyword evidence="7 10" id="KW-0067">ATP-binding</keyword>
<reference evidence="14 15" key="1">
    <citation type="journal article" date="2013" name="BMC Genomics">
        <title>Genomics-driven discovery of the pneumocandin biosynthetic gene cluster in the fungus Glarea lozoyensis.</title>
        <authorList>
            <person name="Chen L."/>
            <person name="Yue Q."/>
            <person name="Zhang X."/>
            <person name="Xiang M."/>
            <person name="Wang C."/>
            <person name="Li S."/>
            <person name="Che Y."/>
            <person name="Ortiz-Lopez F.J."/>
            <person name="Bills G.F."/>
            <person name="Liu X."/>
            <person name="An Z."/>
        </authorList>
    </citation>
    <scope>NUCLEOTIDE SEQUENCE [LARGE SCALE GENOMIC DNA]</scope>
    <source>
        <strain evidence="15">ATCC 20868 / MF5171</strain>
    </source>
</reference>
<dbReference type="GO" id="GO:0016787">
    <property type="term" value="F:hydrolase activity"/>
    <property type="evidence" value="ECO:0007669"/>
    <property type="project" value="UniProtKB-KW"/>
</dbReference>
<dbReference type="OMA" id="AVHIKAD"/>
<dbReference type="eggNOG" id="KOG0348">
    <property type="taxonomic scope" value="Eukaryota"/>
</dbReference>
<evidence type="ECO:0000256" key="11">
    <source>
        <dbReference type="SAM" id="MobiDB-lite"/>
    </source>
</evidence>
<comment type="subcellular location">
    <subcellularLocation>
        <location evidence="1">Nucleus</location>
        <location evidence="1">Nucleolus</location>
    </subcellularLocation>
</comment>
<dbReference type="InterPro" id="IPR025313">
    <property type="entry name" value="SPB4-like_CTE"/>
</dbReference>
<dbReference type="AlphaFoldDB" id="S3CED8"/>
<dbReference type="InterPro" id="IPR011545">
    <property type="entry name" value="DEAD/DEAH_box_helicase_dom"/>
</dbReference>
<evidence type="ECO:0000256" key="10">
    <source>
        <dbReference type="RuleBase" id="RU365068"/>
    </source>
</evidence>
<dbReference type="Gene3D" id="3.40.50.300">
    <property type="entry name" value="P-loop containing nucleotide triphosphate hydrolases"/>
    <property type="match status" value="2"/>
</dbReference>
<protein>
    <recommendedName>
        <fullName evidence="10">ATP-dependent RNA helicase</fullName>
        <ecNumber evidence="10">3.6.4.13</ecNumber>
    </recommendedName>
</protein>
<dbReference type="STRING" id="1116229.S3CED8"/>
<dbReference type="GeneID" id="19467256"/>
<keyword evidence="2" id="KW-0690">Ribosome biogenesis</keyword>
<feature type="region of interest" description="Disordered" evidence="11">
    <location>
        <begin position="201"/>
        <end position="224"/>
    </location>
</feature>
<sequence>MADDGMLMNWEISDTPIFAKPTVQGGRWKDRLAAKRQARGPHSREIFREGRQDNGKEEYIGPNASEHPPKKQRFDDHSANDDIQHAPPAEEYIPRSRAPPAEEYTPRTRAPPRNRPVQEESRRSFVAGKLPLGSISIGGGASKKITFDDDTRDTRKPYVDDKRKPFVAGKLPAGSINNGMSKEVAAAKPGQVVSSLFTFNPSSKTKFEEPPEEAQEPAQPSNAPLTDEMATFVNLGLSRRLAAHLSTKMDMKAPTAIQKAAITQMIKDDSDAFIQAETGSGKTLAYLLPIVERLLAMSKGDAKIHRDSGIFAIILAPTRELCKQIAGVLERLLRCAPWIVGTTVIGGESKQSEKARLRKGVNILIATPGRLSDHLDNTEVLKVAQVRWLVLDEGDRLMELGFEEEIKGIVERVRRSSLRVETLNGIDLTALPKRRITVLCSATMKMNVQRLGEISLTDAVHIQADPADEDTLKVLPAGDETEEKKFSAPAQLKQAYAVVPAKLRLVTLASILKRAFARRGSVMKAIVFISCADSVDFHFSMFSRPPPPAEGDTVIERPELPKGELTKDTIAHGTTFSSDTNSVVLHRLHGSLAQNIRTATLKAFTQSTEPCVLICTDVASRGLDLPNVDYVIEYDPPFSAEDHLHRVGRTARAGREGRALIFLLPGEEEEYISILASGYKEGKKALTHNTADDLLRKGFGGTGREWEERATEWQLEVERWTQESPKYLEMARRGYQSHIRAYATHVADERHIFNMQTLHLGHLAKAFALRDKPGSIKVPGLRPAKMTKADRSVAARKAKRGEVDVDKAPEGERVRKQRKLDLDMPTVDGNDAARRMKKKMKEHMAVASEFNIG</sequence>
<evidence type="ECO:0000256" key="2">
    <source>
        <dbReference type="ARBA" id="ARBA00022517"/>
    </source>
</evidence>
<evidence type="ECO:0000256" key="1">
    <source>
        <dbReference type="ARBA" id="ARBA00004604"/>
    </source>
</evidence>
<dbReference type="HOGENOM" id="CLU_003041_26_2_1"/>
<accession>S3CED8</accession>
<dbReference type="Pfam" id="PF00270">
    <property type="entry name" value="DEAD"/>
    <property type="match status" value="1"/>
</dbReference>
<dbReference type="EMBL" id="KE145373">
    <property type="protein sequence ID" value="EPE24355.1"/>
    <property type="molecule type" value="Genomic_DNA"/>
</dbReference>
<organism evidence="14 15">
    <name type="scientific">Glarea lozoyensis (strain ATCC 20868 / MF5171)</name>
    <dbReference type="NCBI Taxonomy" id="1116229"/>
    <lineage>
        <taxon>Eukaryota</taxon>
        <taxon>Fungi</taxon>
        <taxon>Dikarya</taxon>
        <taxon>Ascomycota</taxon>
        <taxon>Pezizomycotina</taxon>
        <taxon>Leotiomycetes</taxon>
        <taxon>Helotiales</taxon>
        <taxon>Helotiaceae</taxon>
        <taxon>Glarea</taxon>
    </lineage>
</organism>
<comment type="domain">
    <text evidence="10">The Q motif is unique to and characteristic of the DEAD box family of RNA helicases and controls ATP binding and hydrolysis.</text>
</comment>
<dbReference type="Pfam" id="PF00271">
    <property type="entry name" value="Helicase_C"/>
    <property type="match status" value="1"/>
</dbReference>
<dbReference type="Proteomes" id="UP000016922">
    <property type="component" value="Unassembled WGS sequence"/>
</dbReference>
<feature type="compositionally biased region" description="Basic and acidic residues" evidence="11">
    <location>
        <begin position="67"/>
        <end position="84"/>
    </location>
</feature>
<evidence type="ECO:0000256" key="4">
    <source>
        <dbReference type="ARBA" id="ARBA00022741"/>
    </source>
</evidence>
<dbReference type="GO" id="GO:0005730">
    <property type="term" value="C:nucleolus"/>
    <property type="evidence" value="ECO:0007669"/>
    <property type="project" value="UniProtKB-SubCell"/>
</dbReference>
<dbReference type="GO" id="GO:0005524">
    <property type="term" value="F:ATP binding"/>
    <property type="evidence" value="ECO:0007669"/>
    <property type="project" value="UniProtKB-UniRule"/>
</dbReference>
<feature type="region of interest" description="Disordered" evidence="11">
    <location>
        <begin position="19"/>
        <end position="158"/>
    </location>
</feature>
<comment type="catalytic activity">
    <reaction evidence="10">
        <text>ATP + H2O = ADP + phosphate + H(+)</text>
        <dbReference type="Rhea" id="RHEA:13065"/>
        <dbReference type="ChEBI" id="CHEBI:15377"/>
        <dbReference type="ChEBI" id="CHEBI:15378"/>
        <dbReference type="ChEBI" id="CHEBI:30616"/>
        <dbReference type="ChEBI" id="CHEBI:43474"/>
        <dbReference type="ChEBI" id="CHEBI:456216"/>
        <dbReference type="EC" id="3.6.4.13"/>
    </reaction>
</comment>
<dbReference type="RefSeq" id="XP_008088443.1">
    <property type="nucleotide sequence ID" value="XM_008090252.1"/>
</dbReference>
<feature type="compositionally biased region" description="Basic and acidic residues" evidence="11">
    <location>
        <begin position="145"/>
        <end position="158"/>
    </location>
</feature>
<dbReference type="Pfam" id="PF13959">
    <property type="entry name" value="CTE_SPB4"/>
    <property type="match status" value="1"/>
</dbReference>
<evidence type="ECO:0000256" key="5">
    <source>
        <dbReference type="ARBA" id="ARBA00022801"/>
    </source>
</evidence>
<dbReference type="InterPro" id="IPR014001">
    <property type="entry name" value="Helicase_ATP-bd"/>
</dbReference>
<keyword evidence="6 10" id="KW-0347">Helicase</keyword>
<dbReference type="SUPFAM" id="SSF52540">
    <property type="entry name" value="P-loop containing nucleoside triphosphate hydrolases"/>
    <property type="match status" value="1"/>
</dbReference>
<dbReference type="KEGG" id="glz:GLAREA_08207"/>
<evidence type="ECO:0000256" key="7">
    <source>
        <dbReference type="ARBA" id="ARBA00022840"/>
    </source>
</evidence>
<feature type="compositionally biased region" description="Basic and acidic residues" evidence="11">
    <location>
        <begin position="42"/>
        <end position="59"/>
    </location>
</feature>
<comment type="function">
    <text evidence="10">RNA helicase.</text>
</comment>
<dbReference type="OrthoDB" id="422663at2759"/>
<dbReference type="SMART" id="SM00487">
    <property type="entry name" value="DEXDc"/>
    <property type="match status" value="1"/>
</dbReference>
<keyword evidence="4 10" id="KW-0547">Nucleotide-binding</keyword>